<feature type="transmembrane region" description="Helical" evidence="1">
    <location>
        <begin position="7"/>
        <end position="26"/>
    </location>
</feature>
<feature type="domain" description="Reverse transcriptase zinc-binding" evidence="2">
    <location>
        <begin position="2"/>
        <end position="58"/>
    </location>
</feature>
<name>A0A803Q9L5_CANSA</name>
<dbReference type="EnsemblPlants" id="evm.model.08.1728">
    <property type="protein sequence ID" value="cds.evm.model.08.1728"/>
    <property type="gene ID" value="evm.TU.08.1728"/>
</dbReference>
<keyword evidence="1" id="KW-0472">Membrane</keyword>
<keyword evidence="1" id="KW-1133">Transmembrane helix</keyword>
<dbReference type="Pfam" id="PF13966">
    <property type="entry name" value="zf-RVT"/>
    <property type="match status" value="1"/>
</dbReference>
<keyword evidence="1" id="KW-0812">Transmembrane</keyword>
<evidence type="ECO:0000256" key="1">
    <source>
        <dbReference type="SAM" id="Phobius"/>
    </source>
</evidence>
<reference evidence="3" key="2">
    <citation type="submission" date="2021-03" db="UniProtKB">
        <authorList>
            <consortium name="EnsemblPlants"/>
        </authorList>
    </citation>
    <scope>IDENTIFICATION</scope>
</reference>
<accession>A0A803Q9L5</accession>
<keyword evidence="4" id="KW-1185">Reference proteome</keyword>
<dbReference type="InterPro" id="IPR026960">
    <property type="entry name" value="RVT-Znf"/>
</dbReference>
<dbReference type="Gramene" id="evm.model.08.1728">
    <property type="protein sequence ID" value="cds.evm.model.08.1728"/>
    <property type="gene ID" value="evm.TU.08.1728"/>
</dbReference>
<evidence type="ECO:0000313" key="4">
    <source>
        <dbReference type="Proteomes" id="UP000596661"/>
    </source>
</evidence>
<proteinExistence type="predicted"/>
<reference evidence="3" key="1">
    <citation type="submission" date="2018-11" db="EMBL/GenBank/DDBJ databases">
        <authorList>
            <person name="Grassa J C."/>
        </authorList>
    </citation>
    <scope>NUCLEOTIDE SEQUENCE [LARGE SCALE GENOMIC DNA]</scope>
</reference>
<dbReference type="EMBL" id="UZAU01000716">
    <property type="status" value="NOT_ANNOTATED_CDS"/>
    <property type="molecule type" value="Genomic_DNA"/>
</dbReference>
<sequence length="155" mass="18290">MLPKVKVFVWRMFHLALPVATHLIFWKVRVPLCCSQSGEESETPEHELFSCSGLIPVWHRLGVWSVLCRCVYGLMQEILLFLFDRLPHEAFELMMTTLWWLWYDRNSDLFGNKQSRLDVIPDLVNNHLEEFNEYGRRGLYLGLDPVNPVVNRATR</sequence>
<evidence type="ECO:0000313" key="3">
    <source>
        <dbReference type="EnsemblPlants" id="cds.evm.model.08.1728"/>
    </source>
</evidence>
<evidence type="ECO:0000259" key="2">
    <source>
        <dbReference type="Pfam" id="PF13966"/>
    </source>
</evidence>
<organism evidence="3 4">
    <name type="scientific">Cannabis sativa</name>
    <name type="common">Hemp</name>
    <name type="synonym">Marijuana</name>
    <dbReference type="NCBI Taxonomy" id="3483"/>
    <lineage>
        <taxon>Eukaryota</taxon>
        <taxon>Viridiplantae</taxon>
        <taxon>Streptophyta</taxon>
        <taxon>Embryophyta</taxon>
        <taxon>Tracheophyta</taxon>
        <taxon>Spermatophyta</taxon>
        <taxon>Magnoliopsida</taxon>
        <taxon>eudicotyledons</taxon>
        <taxon>Gunneridae</taxon>
        <taxon>Pentapetalae</taxon>
        <taxon>rosids</taxon>
        <taxon>fabids</taxon>
        <taxon>Rosales</taxon>
        <taxon>Cannabaceae</taxon>
        <taxon>Cannabis</taxon>
    </lineage>
</organism>
<dbReference type="AlphaFoldDB" id="A0A803Q9L5"/>
<protein>
    <recommendedName>
        <fullName evidence="2">Reverse transcriptase zinc-binding domain-containing protein</fullName>
    </recommendedName>
</protein>
<dbReference type="Proteomes" id="UP000596661">
    <property type="component" value="Chromosome 8"/>
</dbReference>